<dbReference type="Proteomes" id="UP000269041">
    <property type="component" value="Unassembled WGS sequence"/>
</dbReference>
<dbReference type="PROSITE" id="PS00134">
    <property type="entry name" value="TRYPSIN_HIS"/>
    <property type="match status" value="1"/>
</dbReference>
<dbReference type="SUPFAM" id="SSF50494">
    <property type="entry name" value="Trypsin-like serine proteases"/>
    <property type="match status" value="1"/>
</dbReference>
<name>A0A3R9F153_9VIBR</name>
<dbReference type="Gene3D" id="2.40.10.10">
    <property type="entry name" value="Trypsin-like serine proteases"/>
    <property type="match status" value="2"/>
</dbReference>
<keyword evidence="8" id="KW-1185">Reference proteome</keyword>
<evidence type="ECO:0000256" key="3">
    <source>
        <dbReference type="ARBA" id="ARBA00022729"/>
    </source>
</evidence>
<keyword evidence="3 6" id="KW-0732">Signal</keyword>
<protein>
    <recommendedName>
        <fullName evidence="6">Serine protease</fullName>
        <ecNumber evidence="6">3.4.21.-</ecNumber>
    </recommendedName>
</protein>
<keyword evidence="2 6" id="KW-0645">Protease</keyword>
<comment type="caution">
    <text evidence="7">The sequence shown here is derived from an EMBL/GenBank/DDBJ whole genome shotgun (WGS) entry which is preliminary data.</text>
</comment>
<proteinExistence type="inferred from homology"/>
<dbReference type="InterPro" id="IPR043504">
    <property type="entry name" value="Peptidase_S1_PA_chymotrypsin"/>
</dbReference>
<evidence type="ECO:0000256" key="6">
    <source>
        <dbReference type="RuleBase" id="RU004296"/>
    </source>
</evidence>
<organism evidence="7 8">
    <name type="scientific">Vibrio pectenicida</name>
    <dbReference type="NCBI Taxonomy" id="62763"/>
    <lineage>
        <taxon>Bacteria</taxon>
        <taxon>Pseudomonadati</taxon>
        <taxon>Pseudomonadota</taxon>
        <taxon>Gammaproteobacteria</taxon>
        <taxon>Vibrionales</taxon>
        <taxon>Vibrionaceae</taxon>
        <taxon>Vibrio</taxon>
    </lineage>
</organism>
<dbReference type="PRINTS" id="PR00839">
    <property type="entry name" value="V8PROTEASE"/>
</dbReference>
<evidence type="ECO:0000313" key="7">
    <source>
        <dbReference type="EMBL" id="RSD27603.1"/>
    </source>
</evidence>
<evidence type="ECO:0000256" key="2">
    <source>
        <dbReference type="ARBA" id="ARBA00022670"/>
    </source>
</evidence>
<dbReference type="InterPro" id="IPR018114">
    <property type="entry name" value="TRYPSIN_HIS"/>
</dbReference>
<dbReference type="OrthoDB" id="6266568at2"/>
<dbReference type="InterPro" id="IPR008256">
    <property type="entry name" value="Peptidase_S1B"/>
</dbReference>
<feature type="non-terminal residue" evidence="7">
    <location>
        <position position="1"/>
    </location>
</feature>
<dbReference type="GO" id="GO:0006508">
    <property type="term" value="P:proteolysis"/>
    <property type="evidence" value="ECO:0007669"/>
    <property type="project" value="UniProtKB-KW"/>
</dbReference>
<dbReference type="EC" id="3.4.21.-" evidence="6"/>
<feature type="signal peptide" evidence="6">
    <location>
        <begin position="1"/>
        <end position="20"/>
    </location>
</feature>
<comment type="similarity">
    <text evidence="1 6">Belongs to the peptidase S1B family.</text>
</comment>
<keyword evidence="4 6" id="KW-0378">Hydrolase</keyword>
<dbReference type="GO" id="GO:0004252">
    <property type="term" value="F:serine-type endopeptidase activity"/>
    <property type="evidence" value="ECO:0007669"/>
    <property type="project" value="InterPro"/>
</dbReference>
<sequence length="485" mass="52674">IHMKNISLYTALIFSSASYAIENGAFLNWSSSYSDIATFNCTGTVIAGNKLITASHCEPQKNSVYLADSKLLSATSSNHPTSLDDEFAPDVSVWTLPETVQTENIRFIANLNTDPVNDNDYVTILGFAGGTELNSAKTMINSSFSKANNWYRSTFIGNGITQGGDSGGPWLNEEGKIVAIHRSVDDDSSMIATRLYSVKDWLLKEINGWHYPTVKTGSGNLSIKIQSLHQGGATNGAYTTGNISLTGGTCFDREFSPFETCTYNVKASEWASGTLHLSKTEVININPVVVPSADTTNTFKVTRTNTTPFSGKREKGLQMYQEDWGSSDSVEVSMGQSVTVNEDTVTMLTTESLMDCSAIAILTGFDGINYTKRTLMHLNGSNVYAPLNYEENAKHILSEAKESLQNGGKVIICGGMSSQSDFGLEITIRQKEILDLIKMDNTDVVIAGSKSISVSPDGSFTLDGFTRGELDEETKHQIVQNAIND</sequence>
<accession>A0A3R9F153</accession>
<evidence type="ECO:0000256" key="5">
    <source>
        <dbReference type="ARBA" id="ARBA00022825"/>
    </source>
</evidence>
<evidence type="ECO:0000256" key="4">
    <source>
        <dbReference type="ARBA" id="ARBA00022801"/>
    </source>
</evidence>
<dbReference type="InterPro" id="IPR009003">
    <property type="entry name" value="Peptidase_S1_PA"/>
</dbReference>
<evidence type="ECO:0000313" key="8">
    <source>
        <dbReference type="Proteomes" id="UP000269041"/>
    </source>
</evidence>
<evidence type="ECO:0000256" key="1">
    <source>
        <dbReference type="ARBA" id="ARBA00008764"/>
    </source>
</evidence>
<dbReference type="Pfam" id="PF13365">
    <property type="entry name" value="Trypsin_2"/>
    <property type="match status" value="1"/>
</dbReference>
<reference evidence="7 8" key="1">
    <citation type="submission" date="2018-12" db="EMBL/GenBank/DDBJ databases">
        <title>Genomic taxonomy of the Vibrionaceae family.</title>
        <authorList>
            <person name="Gomez-Gil B."/>
            <person name="Enciso-Ibarra K."/>
        </authorList>
    </citation>
    <scope>NUCLEOTIDE SEQUENCE [LARGE SCALE GENOMIC DNA]</scope>
    <source>
        <strain evidence="7 8">CAIM 594</strain>
    </source>
</reference>
<keyword evidence="5 6" id="KW-0720">Serine protease</keyword>
<feature type="chain" id="PRO_5018379612" description="Serine protease" evidence="6">
    <location>
        <begin position="21"/>
        <end position="485"/>
    </location>
</feature>
<dbReference type="EMBL" id="RSFA01000181">
    <property type="protein sequence ID" value="RSD27603.1"/>
    <property type="molecule type" value="Genomic_DNA"/>
</dbReference>
<dbReference type="AlphaFoldDB" id="A0A3R9F153"/>
<dbReference type="RefSeq" id="WP_148101006.1">
    <property type="nucleotide sequence ID" value="NZ_RSFA01000181.1"/>
</dbReference>
<gene>
    <name evidence="7" type="ORF">EJA03_19680</name>
</gene>